<sequence>MACSSWLAGWIKVLEAKARPDLRRSKHPDRATGRRIAEVLRAVAKELEG</sequence>
<dbReference type="RefSeq" id="WP_021029906.1">
    <property type="nucleotide sequence ID" value="NZ_KI391953.1"/>
</dbReference>
<dbReference type="Proteomes" id="UP000004816">
    <property type="component" value="Unassembled WGS sequence"/>
</dbReference>
<dbReference type="HOGENOM" id="CLU_215969_0_0_11"/>
<keyword evidence="2" id="KW-1185">Reference proteome</keyword>
<name>U1N5F9_SEGRC</name>
<accession>U1N5F9</accession>
<dbReference type="EMBL" id="ACZI02000001">
    <property type="protein sequence ID" value="ERG69379.1"/>
    <property type="molecule type" value="Genomic_DNA"/>
</dbReference>
<dbReference type="eggNOG" id="COG1278">
    <property type="taxonomic scope" value="Bacteria"/>
</dbReference>
<evidence type="ECO:0000313" key="2">
    <source>
        <dbReference type="Proteomes" id="UP000004816"/>
    </source>
</evidence>
<evidence type="ECO:0000313" key="1">
    <source>
        <dbReference type="EMBL" id="ERG69379.1"/>
    </source>
</evidence>
<organism evidence="1 2">
    <name type="scientific">Segniliparus rugosus (strain ATCC BAA-974 / DSM 45345 / CCUG 50838 / CIP 108380 / JCM 13579 / CDC 945)</name>
    <dbReference type="NCBI Taxonomy" id="679197"/>
    <lineage>
        <taxon>Bacteria</taxon>
        <taxon>Bacillati</taxon>
        <taxon>Actinomycetota</taxon>
        <taxon>Actinomycetes</taxon>
        <taxon>Mycobacteriales</taxon>
        <taxon>Segniliparaceae</taxon>
        <taxon>Segniliparus</taxon>
    </lineage>
</organism>
<dbReference type="AlphaFoldDB" id="U1N5F9"/>
<dbReference type="STRING" id="679197.HMPREF9336_04075"/>
<protein>
    <submittedName>
        <fullName evidence="1">Uncharacterized protein</fullName>
    </submittedName>
</protein>
<proteinExistence type="predicted"/>
<gene>
    <name evidence="1" type="ORF">HMPREF9336_04075</name>
</gene>
<reference evidence="1 2" key="1">
    <citation type="journal article" date="2011" name="Stand. Genomic Sci.">
        <title>High quality draft genome sequence of Segniliparus rugosus CDC 945(T)= (ATCC BAA-974(T)).</title>
        <authorList>
            <person name="Earl A.M."/>
            <person name="Desjardins C.A."/>
            <person name="Fitzgerald M.G."/>
            <person name="Arachchi H.M."/>
            <person name="Zeng Q."/>
            <person name="Mehta T."/>
            <person name="Griggs A."/>
            <person name="Birren B.W."/>
            <person name="Toney N.C."/>
            <person name="Carr J."/>
            <person name="Posey J."/>
            <person name="Butler W.R."/>
        </authorList>
    </citation>
    <scope>NUCLEOTIDE SEQUENCE [LARGE SCALE GENOMIC DNA]</scope>
    <source>
        <strain evidence="2">ATCC BAA-974 / DSM 45345 / CCUG 50838 / CIP 108380 / JCM 13579 / CDC 945</strain>
    </source>
</reference>
<comment type="caution">
    <text evidence="1">The sequence shown here is derived from an EMBL/GenBank/DDBJ whole genome shotgun (WGS) entry which is preliminary data.</text>
</comment>